<dbReference type="GO" id="GO:0008061">
    <property type="term" value="F:chitin binding"/>
    <property type="evidence" value="ECO:0007669"/>
    <property type="project" value="InterPro"/>
</dbReference>
<dbReference type="EMBL" id="MLKD01000025">
    <property type="protein sequence ID" value="OQE16161.1"/>
    <property type="molecule type" value="Genomic_DNA"/>
</dbReference>
<accession>A0A1V6SQ32</accession>
<dbReference type="InterPro" id="IPR036779">
    <property type="entry name" value="LysM_dom_sf"/>
</dbReference>
<evidence type="ECO:0008006" key="5">
    <source>
        <dbReference type="Google" id="ProtNLM"/>
    </source>
</evidence>
<dbReference type="AlphaFoldDB" id="A0A1V6SQ32"/>
<keyword evidence="1" id="KW-0732">Signal</keyword>
<feature type="compositionally biased region" description="Gly residues" evidence="2">
    <location>
        <begin position="38"/>
        <end position="51"/>
    </location>
</feature>
<dbReference type="STRING" id="303698.A0A1V6SQ32"/>
<dbReference type="Gene3D" id="3.10.350.10">
    <property type="entry name" value="LysM domain"/>
    <property type="match status" value="2"/>
</dbReference>
<evidence type="ECO:0000313" key="3">
    <source>
        <dbReference type="EMBL" id="OQE16161.1"/>
    </source>
</evidence>
<evidence type="ECO:0000256" key="2">
    <source>
        <dbReference type="SAM" id="MobiDB-lite"/>
    </source>
</evidence>
<dbReference type="Proteomes" id="UP000191285">
    <property type="component" value="Unassembled WGS sequence"/>
</dbReference>
<sequence>MSVLGEYYSSVALSNLSLLAPGGKYVLAAPPLGDDGDLGNGQRGEAGGGIDDGFSETSFTTPASSVTVTKTTSATSTIVTAPGETQAGIDPDCNKFAKAPKDVGCSEFAADNSISSAQLYAWNSILGENGRHCKSSFWANEYYCVGVFGSLTKSIVTAPGPTQTGIASNCNKYATPAKDHGCEDFAKKNSITPSQLYSWNTVLGTNGSNCETNFWLEEYYCVGI</sequence>
<comment type="caution">
    <text evidence="3">The sequence shown here is derived from an EMBL/GenBank/DDBJ whole genome shotgun (WGS) entry which is preliminary data.</text>
</comment>
<evidence type="ECO:0000256" key="1">
    <source>
        <dbReference type="ARBA" id="ARBA00022729"/>
    </source>
</evidence>
<feature type="region of interest" description="Disordered" evidence="2">
    <location>
        <begin position="36"/>
        <end position="56"/>
    </location>
</feature>
<dbReference type="OrthoDB" id="4369219at2759"/>
<evidence type="ECO:0000313" key="4">
    <source>
        <dbReference type="Proteomes" id="UP000191285"/>
    </source>
</evidence>
<dbReference type="PANTHER" id="PTHR34997:SF2">
    <property type="entry name" value="LYSM DOMAIN-CONTAINING PROTEIN-RELATED"/>
    <property type="match status" value="1"/>
</dbReference>
<organism evidence="3 4">
    <name type="scientific">Penicillium steckii</name>
    <dbReference type="NCBI Taxonomy" id="303698"/>
    <lineage>
        <taxon>Eukaryota</taxon>
        <taxon>Fungi</taxon>
        <taxon>Dikarya</taxon>
        <taxon>Ascomycota</taxon>
        <taxon>Pezizomycotina</taxon>
        <taxon>Eurotiomycetes</taxon>
        <taxon>Eurotiomycetidae</taxon>
        <taxon>Eurotiales</taxon>
        <taxon>Aspergillaceae</taxon>
        <taxon>Penicillium</taxon>
    </lineage>
</organism>
<proteinExistence type="predicted"/>
<protein>
    <recommendedName>
        <fullName evidence="5">LysM domain-containing protein</fullName>
    </recommendedName>
</protein>
<reference evidence="4" key="1">
    <citation type="journal article" date="2017" name="Nat. Microbiol.">
        <title>Global analysis of biosynthetic gene clusters reveals vast potential of secondary metabolite production in Penicillium species.</title>
        <authorList>
            <person name="Nielsen J.C."/>
            <person name="Grijseels S."/>
            <person name="Prigent S."/>
            <person name="Ji B."/>
            <person name="Dainat J."/>
            <person name="Nielsen K.F."/>
            <person name="Frisvad J.C."/>
            <person name="Workman M."/>
            <person name="Nielsen J."/>
        </authorList>
    </citation>
    <scope>NUCLEOTIDE SEQUENCE [LARGE SCALE GENOMIC DNA]</scope>
    <source>
        <strain evidence="4">IBT 24891</strain>
    </source>
</reference>
<name>A0A1V6SQ32_9EURO</name>
<dbReference type="PANTHER" id="PTHR34997">
    <property type="entry name" value="AM15"/>
    <property type="match status" value="1"/>
</dbReference>
<keyword evidence="4" id="KW-1185">Reference proteome</keyword>
<gene>
    <name evidence="3" type="ORF">PENSTE_c025G08004</name>
</gene>
<dbReference type="InterPro" id="IPR052210">
    <property type="entry name" value="LysM1-like"/>
</dbReference>